<organism evidence="2 3">
    <name type="scientific">Rhizobium subbaraonis</name>
    <dbReference type="NCBI Taxonomy" id="908946"/>
    <lineage>
        <taxon>Bacteria</taxon>
        <taxon>Pseudomonadati</taxon>
        <taxon>Pseudomonadota</taxon>
        <taxon>Alphaproteobacteria</taxon>
        <taxon>Hyphomicrobiales</taxon>
        <taxon>Rhizobiaceae</taxon>
        <taxon>Rhizobium/Agrobacterium group</taxon>
        <taxon>Rhizobium</taxon>
    </lineage>
</organism>
<accession>A0A285UX92</accession>
<dbReference type="AlphaFoldDB" id="A0A285UX92"/>
<keyword evidence="1" id="KW-0812">Transmembrane</keyword>
<name>A0A285UX92_9HYPH</name>
<sequence length="89" mass="9729">MHLCNSIRISPRRAYQSDTLSDMTIFVGTIGRKTRLRSMKRLQARTGLQAMMAVVIIAAIIVTLVNIASMPVTQPDGTLDAQESVVDPS</sequence>
<evidence type="ECO:0000313" key="2">
    <source>
        <dbReference type="EMBL" id="SOC45978.1"/>
    </source>
</evidence>
<keyword evidence="1" id="KW-0472">Membrane</keyword>
<evidence type="ECO:0000313" key="3">
    <source>
        <dbReference type="Proteomes" id="UP000219167"/>
    </source>
</evidence>
<gene>
    <name evidence="2" type="ORF">SAMN05892877_11991</name>
</gene>
<protein>
    <submittedName>
        <fullName evidence="2">Uncharacterized protein</fullName>
    </submittedName>
</protein>
<proteinExistence type="predicted"/>
<keyword evidence="3" id="KW-1185">Reference proteome</keyword>
<keyword evidence="1" id="KW-1133">Transmembrane helix</keyword>
<reference evidence="2 3" key="1">
    <citation type="submission" date="2017-08" db="EMBL/GenBank/DDBJ databases">
        <authorList>
            <person name="de Groot N.N."/>
        </authorList>
    </citation>
    <scope>NUCLEOTIDE SEQUENCE [LARGE SCALE GENOMIC DNA]</scope>
    <source>
        <strain evidence="2 3">JC85</strain>
    </source>
</reference>
<dbReference type="EMBL" id="OBQD01000019">
    <property type="protein sequence ID" value="SOC45978.1"/>
    <property type="molecule type" value="Genomic_DNA"/>
</dbReference>
<dbReference type="Proteomes" id="UP000219167">
    <property type="component" value="Unassembled WGS sequence"/>
</dbReference>
<evidence type="ECO:0000256" key="1">
    <source>
        <dbReference type="SAM" id="Phobius"/>
    </source>
</evidence>
<feature type="transmembrane region" description="Helical" evidence="1">
    <location>
        <begin position="47"/>
        <end position="68"/>
    </location>
</feature>